<feature type="signal peptide" evidence="1">
    <location>
        <begin position="1"/>
        <end position="22"/>
    </location>
</feature>
<dbReference type="OrthoDB" id="8959630at2759"/>
<keyword evidence="1" id="KW-0732">Signal</keyword>
<name>A0A8S1BE09_ARCPL</name>
<proteinExistence type="predicted"/>
<evidence type="ECO:0000313" key="3">
    <source>
        <dbReference type="Proteomes" id="UP000494256"/>
    </source>
</evidence>
<dbReference type="EMBL" id="CADEBD010000449">
    <property type="protein sequence ID" value="CAB3256103.1"/>
    <property type="molecule type" value="Genomic_DNA"/>
</dbReference>
<gene>
    <name evidence="2" type="ORF">APLA_LOCUS15562</name>
</gene>
<evidence type="ECO:0000256" key="1">
    <source>
        <dbReference type="SAM" id="SignalP"/>
    </source>
</evidence>
<dbReference type="Proteomes" id="UP000494256">
    <property type="component" value="Unassembled WGS sequence"/>
</dbReference>
<evidence type="ECO:0000313" key="2">
    <source>
        <dbReference type="EMBL" id="CAB3256103.1"/>
    </source>
</evidence>
<feature type="chain" id="PRO_5035780979" evidence="1">
    <location>
        <begin position="23"/>
        <end position="520"/>
    </location>
</feature>
<organism evidence="2 3">
    <name type="scientific">Arctia plantaginis</name>
    <name type="common">Wood tiger moth</name>
    <name type="synonym">Phalaena plantaginis</name>
    <dbReference type="NCBI Taxonomy" id="874455"/>
    <lineage>
        <taxon>Eukaryota</taxon>
        <taxon>Metazoa</taxon>
        <taxon>Ecdysozoa</taxon>
        <taxon>Arthropoda</taxon>
        <taxon>Hexapoda</taxon>
        <taxon>Insecta</taxon>
        <taxon>Pterygota</taxon>
        <taxon>Neoptera</taxon>
        <taxon>Endopterygota</taxon>
        <taxon>Lepidoptera</taxon>
        <taxon>Glossata</taxon>
        <taxon>Ditrysia</taxon>
        <taxon>Noctuoidea</taxon>
        <taxon>Erebidae</taxon>
        <taxon>Arctiinae</taxon>
        <taxon>Arctia</taxon>
    </lineage>
</organism>
<protein>
    <submittedName>
        <fullName evidence="2">Uncharacterized protein</fullName>
    </submittedName>
</protein>
<comment type="caution">
    <text evidence="2">The sequence shown here is derived from an EMBL/GenBank/DDBJ whole genome shotgun (WGS) entry which is preliminary data.</text>
</comment>
<sequence>MKNQIFLYFIVSICVSVKYCRASTDDADKDWNKPLKQTTRKTIKLQANSCWMSLKAQELFRVMEKIDNEYAAVRKQAQQYFDSMKLDEDMIKAILFNKGIADREIFKRGQIPSGIHLGGLCMMKLPYSIVFFHRMKLREDTSFQLNYLHNDIENMVLRINMSLNTLHLTGAYDRSMLDSDPSALIYSPSFGELEVVMKDVQYTVQGRYRLITERLVIELIVSTLDTKDIVLTYAKLNETEPPIPLEKEHVGDFMVRLKADLDKWLQDYFNDYLIMTSLEDVPTISALQKYDQKKATELAVFTDDALTMMNKKLRDIGGDAILLPDFKILTSYGLSITMHGGTLRGLNTMFRRSVATTILERTNLRYVDAIIGFSDMKVSYDYEINFPPSQHSPPTLNGAFIMSTNELTAHLSLGFLSDREILELDFDIIKRMGVESITVEGGANLHIANFKHLLQHEIATIMSSSVTYGVRLLKTLPKCEPFVPGMLKKKAVAEMDKIRTTPQNLIVLVSSKEKVSTENE</sequence>
<accession>A0A8S1BE09</accession>
<dbReference type="AlphaFoldDB" id="A0A8S1BE09"/>
<reference evidence="2 3" key="1">
    <citation type="submission" date="2020-04" db="EMBL/GenBank/DDBJ databases">
        <authorList>
            <person name="Wallbank WR R."/>
            <person name="Pardo Diaz C."/>
            <person name="Kozak K."/>
            <person name="Martin S."/>
            <person name="Jiggins C."/>
            <person name="Moest M."/>
            <person name="Warren A I."/>
            <person name="Byers J.R.P. K."/>
            <person name="Montejo-Kovacevich G."/>
            <person name="Yen C E."/>
        </authorList>
    </citation>
    <scope>NUCLEOTIDE SEQUENCE [LARGE SCALE GENOMIC DNA]</scope>
</reference>